<dbReference type="Proteomes" id="UP001259982">
    <property type="component" value="Unassembled WGS sequence"/>
</dbReference>
<comment type="similarity">
    <text evidence="2 5">Belongs to the Ap4A hydrolase family.</text>
</comment>
<name>A0ABU3B6W0_9GAMM</name>
<comment type="caution">
    <text evidence="7">The sequence shown here is derived from an EMBL/GenBank/DDBJ whole genome shotgun (WGS) entry which is preliminary data.</text>
</comment>
<accession>A0ABU3B6W0</accession>
<keyword evidence="3 5" id="KW-0378">Hydrolase</keyword>
<sequence>MSTYAIGDIHGAYAPLTRLLDRLAFEPGRDSLLFVGDLVNRGPESVATLRFVRSLGESAITVLGNHDLSLLSQCQQPDAEERLNPTLQPILAAPDREPLLEWLRNRPLFHHDAGLGWSMVHAGLLPAWDVARAAELAREVESALQGPDYKAFLNDLFGNQPDAWSENLRGNNRLRVIVNAMTRMRFCHDDGRMDLDYKKTIAEAPAGLMPWFQLPRRASAGERIVFGHWSALGQVAWPDCNVWGIDTGCAWGNKLTALRLDTPAPEIIQVDCGSESVTR</sequence>
<dbReference type="RefSeq" id="WP_311657429.1">
    <property type="nucleotide sequence ID" value="NZ_JAVRHY010000003.1"/>
</dbReference>
<evidence type="ECO:0000256" key="2">
    <source>
        <dbReference type="ARBA" id="ARBA00005419"/>
    </source>
</evidence>
<dbReference type="InterPro" id="IPR004843">
    <property type="entry name" value="Calcineurin-like_PHP"/>
</dbReference>
<dbReference type="InterPro" id="IPR004617">
    <property type="entry name" value="ApaH"/>
</dbReference>
<dbReference type="PANTHER" id="PTHR40942:SF4">
    <property type="entry name" value="CYTOCHROME C5"/>
    <property type="match status" value="1"/>
</dbReference>
<organism evidence="7 8">
    <name type="scientific">Spectribacter acetivorans</name>
    <dbReference type="NCBI Taxonomy" id="3075603"/>
    <lineage>
        <taxon>Bacteria</taxon>
        <taxon>Pseudomonadati</taxon>
        <taxon>Pseudomonadota</taxon>
        <taxon>Gammaproteobacteria</taxon>
        <taxon>Salinisphaerales</taxon>
        <taxon>Salinisphaeraceae</taxon>
        <taxon>Spectribacter</taxon>
    </lineage>
</organism>
<dbReference type="InterPro" id="IPR029052">
    <property type="entry name" value="Metallo-depent_PP-like"/>
</dbReference>
<evidence type="ECO:0000313" key="7">
    <source>
        <dbReference type="EMBL" id="MDT0617582.1"/>
    </source>
</evidence>
<dbReference type="HAMAP" id="MF_00199">
    <property type="entry name" value="ApaH"/>
    <property type="match status" value="1"/>
</dbReference>
<dbReference type="Gene3D" id="3.60.21.10">
    <property type="match status" value="1"/>
</dbReference>
<dbReference type="NCBIfam" id="TIGR00668">
    <property type="entry name" value="apaH"/>
    <property type="match status" value="1"/>
</dbReference>
<evidence type="ECO:0000259" key="6">
    <source>
        <dbReference type="Pfam" id="PF00149"/>
    </source>
</evidence>
<proteinExistence type="inferred from homology"/>
<dbReference type="EMBL" id="JAVRHY010000003">
    <property type="protein sequence ID" value="MDT0617582.1"/>
    <property type="molecule type" value="Genomic_DNA"/>
</dbReference>
<feature type="domain" description="Calcineurin-like phosphoesterase" evidence="6">
    <location>
        <begin position="2"/>
        <end position="162"/>
    </location>
</feature>
<dbReference type="Pfam" id="PF00149">
    <property type="entry name" value="Metallophos"/>
    <property type="match status" value="1"/>
</dbReference>
<evidence type="ECO:0000313" key="8">
    <source>
        <dbReference type="Proteomes" id="UP001259982"/>
    </source>
</evidence>
<dbReference type="PIRSF" id="PIRSF000903">
    <property type="entry name" value="B5n-ttraPtase_sm"/>
    <property type="match status" value="1"/>
</dbReference>
<dbReference type="EC" id="3.6.1.41" evidence="5"/>
<dbReference type="NCBIfam" id="NF001204">
    <property type="entry name" value="PRK00166.1"/>
    <property type="match status" value="1"/>
</dbReference>
<evidence type="ECO:0000256" key="5">
    <source>
        <dbReference type="HAMAP-Rule" id="MF_00199"/>
    </source>
</evidence>
<dbReference type="GO" id="GO:0008803">
    <property type="term" value="F:bis(5'-nucleosyl)-tetraphosphatase (symmetrical) activity"/>
    <property type="evidence" value="ECO:0007669"/>
    <property type="project" value="UniProtKB-EC"/>
</dbReference>
<comment type="function">
    <text evidence="1 5">Hydrolyzes diadenosine 5',5'''-P1,P4-tetraphosphate to yield ADP.</text>
</comment>
<evidence type="ECO:0000256" key="3">
    <source>
        <dbReference type="ARBA" id="ARBA00022801"/>
    </source>
</evidence>
<comment type="catalytic activity">
    <reaction evidence="4 5">
        <text>P(1),P(4)-bis(5'-adenosyl) tetraphosphate + H2O = 2 ADP + 2 H(+)</text>
        <dbReference type="Rhea" id="RHEA:24252"/>
        <dbReference type="ChEBI" id="CHEBI:15377"/>
        <dbReference type="ChEBI" id="CHEBI:15378"/>
        <dbReference type="ChEBI" id="CHEBI:58141"/>
        <dbReference type="ChEBI" id="CHEBI:456216"/>
        <dbReference type="EC" id="3.6.1.41"/>
    </reaction>
</comment>
<evidence type="ECO:0000256" key="4">
    <source>
        <dbReference type="ARBA" id="ARBA00049417"/>
    </source>
</evidence>
<evidence type="ECO:0000256" key="1">
    <source>
        <dbReference type="ARBA" id="ARBA00003413"/>
    </source>
</evidence>
<dbReference type="CDD" id="cd07422">
    <property type="entry name" value="MPP_ApaH"/>
    <property type="match status" value="1"/>
</dbReference>
<reference evidence="7 8" key="1">
    <citation type="submission" date="2023-09" db="EMBL/GenBank/DDBJ databases">
        <authorList>
            <person name="Rey-Velasco X."/>
        </authorList>
    </citation>
    <scope>NUCLEOTIDE SEQUENCE [LARGE SCALE GENOMIC DNA]</scope>
    <source>
        <strain evidence="7 8">P385</strain>
    </source>
</reference>
<keyword evidence="8" id="KW-1185">Reference proteome</keyword>
<gene>
    <name evidence="5" type="primary">apaH</name>
    <name evidence="7" type="ORF">RM531_03775</name>
</gene>
<protein>
    <recommendedName>
        <fullName evidence="5">Bis(5'-nucleosyl)-tetraphosphatase, symmetrical</fullName>
        <ecNumber evidence="5">3.6.1.41</ecNumber>
    </recommendedName>
    <alternativeName>
        <fullName evidence="5">Ap4A hydrolase</fullName>
    </alternativeName>
    <alternativeName>
        <fullName evidence="5">Diadenosine 5',5'''-P1,P4-tetraphosphate pyrophosphohydrolase</fullName>
    </alternativeName>
    <alternativeName>
        <fullName evidence="5">Diadenosine tetraphosphatase</fullName>
    </alternativeName>
</protein>
<dbReference type="PANTHER" id="PTHR40942">
    <property type="match status" value="1"/>
</dbReference>
<dbReference type="SUPFAM" id="SSF56300">
    <property type="entry name" value="Metallo-dependent phosphatases"/>
    <property type="match status" value="1"/>
</dbReference>